<reference evidence="1 2" key="1">
    <citation type="submission" date="2020-10" db="EMBL/GenBank/DDBJ databases">
        <title>Connecting structure to function with the recovery of over 1000 high-quality activated sludge metagenome-assembled genomes encoding full-length rRNA genes using long-read sequencing.</title>
        <authorList>
            <person name="Singleton C.M."/>
            <person name="Petriglieri F."/>
            <person name="Kristensen J.M."/>
            <person name="Kirkegaard R.H."/>
            <person name="Michaelsen T.Y."/>
            <person name="Andersen M.H."/>
            <person name="Karst S.M."/>
            <person name="Dueholm M.S."/>
            <person name="Nielsen P.H."/>
            <person name="Albertsen M."/>
        </authorList>
    </citation>
    <scope>NUCLEOTIDE SEQUENCE [LARGE SCALE GENOMIC DNA]</scope>
    <source>
        <strain evidence="1">Lyne_18-Q3-R50-59_MAXAC.006</strain>
    </source>
</reference>
<sequence length="844" mass="91836">MSDEDVGAALAEVIGGGVVPRTELKDRLVEAGYRIGAETLERGIQGDTRFFEMGDTVGYLPGLTEGVAFSVWIDPETAAEDYLLMYPTLDVIGWWLVECPVDLFDETGERIGAVESDGWLIDDVDTDVLVGPEGWLNQFADSWVAFRVRQGALVIERLADPPPVEPARAAAVRAAFDAVAEVQQYQPHDRDELVDVPRSEVSTLLQEALRADGSLFVGDPLAPSADLLAAAGLRFERPWVVPADLDPETFAAAEAERLAMVRWGVDAEDALAAQILLGAIRLHGGGSPIAFGTTSEDQEMSPALFEALLERKPVANIVASECSGAEMCDAARGWAESIAAVFEDDPTSWAAGWLVAHCQLVSGDVDDAAVLLDGLPSDIDHLPVLIDRARLAIERSQAKEARRLLTAAERLADDLPRMALLSFGYRQLIGELNEEVEVWADNQPRPMARRNERCPCGSGRKYKVCHLGRELHPIGDRSLWLYHKMVRFVREQEEESIDSLAWAMTGAMDEPHRWVEMVKAPMIPDMVLHEEHLGQRFLDGRRSTLPDDEMLLAQQWQLVDRSVFEVESTGPDVIVVRDLATGESIEVVNVEDGPASTPGTLLIGRPLPVGDIYRAFSGFMGLRPDLVQDALSVLDEKDPDALVALLGSMHRAPVMRNTDGQDMEPTTITWSLPDDSDVTVALTRAGFTDAGGAWTLVRDTANQSGAVVASLRLDGDTIEGNVNSAERAGELVELVAEHLPDAVHLSTEVVDLDEIDSSDAPALPDQSELLANPEIRAAMEAHMANYEAEWLDSPIPALGGRTPRDAAADPIAREELIRLLATFPELEAGDVGMSPERLRAALGL</sequence>
<dbReference type="Proteomes" id="UP000727993">
    <property type="component" value="Unassembled WGS sequence"/>
</dbReference>
<dbReference type="Pfam" id="PF02810">
    <property type="entry name" value="SEC-C"/>
    <property type="match status" value="1"/>
</dbReference>
<evidence type="ECO:0000313" key="1">
    <source>
        <dbReference type="EMBL" id="MBK9296035.1"/>
    </source>
</evidence>
<comment type="caution">
    <text evidence="1">The sequence shown here is derived from an EMBL/GenBank/DDBJ whole genome shotgun (WGS) entry which is preliminary data.</text>
</comment>
<gene>
    <name evidence="1" type="ORF">IPN02_04000</name>
</gene>
<protein>
    <submittedName>
        <fullName evidence="1">SEC-C domain-containing protein</fullName>
    </submittedName>
</protein>
<dbReference type="EMBL" id="JADJZA010000001">
    <property type="protein sequence ID" value="MBK9296035.1"/>
    <property type="molecule type" value="Genomic_DNA"/>
</dbReference>
<organism evidence="1 2">
    <name type="scientific">Candidatus Neomicrothrix subdominans</name>
    <dbReference type="NCBI Taxonomy" id="2954438"/>
    <lineage>
        <taxon>Bacteria</taxon>
        <taxon>Bacillati</taxon>
        <taxon>Actinomycetota</taxon>
        <taxon>Acidimicrobiia</taxon>
        <taxon>Acidimicrobiales</taxon>
        <taxon>Microthrixaceae</taxon>
        <taxon>Candidatus Neomicrothrix</taxon>
    </lineage>
</organism>
<evidence type="ECO:0000313" key="2">
    <source>
        <dbReference type="Proteomes" id="UP000727993"/>
    </source>
</evidence>
<dbReference type="SUPFAM" id="SSF103642">
    <property type="entry name" value="Sec-C motif"/>
    <property type="match status" value="1"/>
</dbReference>
<proteinExistence type="predicted"/>
<accession>A0A936N9S1</accession>
<dbReference type="InterPro" id="IPR004027">
    <property type="entry name" value="SEC_C_motif"/>
</dbReference>
<dbReference type="AlphaFoldDB" id="A0A936N9S1"/>
<dbReference type="Gene3D" id="3.10.450.50">
    <property type="match status" value="1"/>
</dbReference>
<name>A0A936N9S1_9ACTN</name>